<dbReference type="RefSeq" id="WP_304122535.1">
    <property type="nucleotide sequence ID" value="NZ_DYZA01000152.1"/>
</dbReference>
<dbReference type="PROSITE" id="PS50263">
    <property type="entry name" value="CN_HYDROLASE"/>
    <property type="match status" value="1"/>
</dbReference>
<dbReference type="PANTHER" id="PTHR23088">
    <property type="entry name" value="NITRILASE-RELATED"/>
    <property type="match status" value="1"/>
</dbReference>
<protein>
    <submittedName>
        <fullName evidence="2">Carbon-nitrogen family hydrolase</fullName>
    </submittedName>
</protein>
<accession>A0A921AWM9</accession>
<dbReference type="EMBL" id="DYZA01000152">
    <property type="protein sequence ID" value="HJD97479.1"/>
    <property type="molecule type" value="Genomic_DNA"/>
</dbReference>
<dbReference type="Gene3D" id="3.60.110.10">
    <property type="entry name" value="Carbon-nitrogen hydrolase"/>
    <property type="match status" value="1"/>
</dbReference>
<dbReference type="InterPro" id="IPR003010">
    <property type="entry name" value="C-N_Hydrolase"/>
</dbReference>
<proteinExistence type="predicted"/>
<evidence type="ECO:0000259" key="1">
    <source>
        <dbReference type="PROSITE" id="PS50263"/>
    </source>
</evidence>
<dbReference type="PANTHER" id="PTHR23088:SF27">
    <property type="entry name" value="DEAMINATED GLUTATHIONE AMIDASE"/>
    <property type="match status" value="1"/>
</dbReference>
<dbReference type="Pfam" id="PF00795">
    <property type="entry name" value="CN_hydrolase"/>
    <property type="match status" value="1"/>
</dbReference>
<dbReference type="CDD" id="cd07583">
    <property type="entry name" value="nitrilase_5"/>
    <property type="match status" value="1"/>
</dbReference>
<gene>
    <name evidence="2" type="ORF">K8W16_07525</name>
</gene>
<dbReference type="SUPFAM" id="SSF56317">
    <property type="entry name" value="Carbon-nitrogen hydrolase"/>
    <property type="match status" value="1"/>
</dbReference>
<keyword evidence="2" id="KW-0378">Hydrolase</keyword>
<sequence length="260" mass="28900">MRICAIQMDVVKGDREANRATVRRMVAEAMQAACPPDVIVLPELWSTGYDLERAEELASPMGSDDAAFLGELAVQYHVSFVGGSVLAEKGGRVYNRAQVVDSEGKYVAGYDKIHLFRLMDEDKYLAQGEAPLSFTLGGMRCASVICYDIRFCELVRKLAVEGAEALFVSAEWPLPRREHWVTLLRARAIEDQMYVVACNRCGVTGQEVFAGNSMIIAPDGTVLAHADTEEDIICADFDPELVRQTRARIQVFNDRVPQLY</sequence>
<dbReference type="InterPro" id="IPR036526">
    <property type="entry name" value="C-N_Hydrolase_sf"/>
</dbReference>
<comment type="caution">
    <text evidence="2">The sequence shown here is derived from an EMBL/GenBank/DDBJ whole genome shotgun (WGS) entry which is preliminary data.</text>
</comment>
<feature type="domain" description="CN hydrolase" evidence="1">
    <location>
        <begin position="1"/>
        <end position="239"/>
    </location>
</feature>
<dbReference type="AlphaFoldDB" id="A0A921AWM9"/>
<evidence type="ECO:0000313" key="3">
    <source>
        <dbReference type="Proteomes" id="UP000698963"/>
    </source>
</evidence>
<organism evidence="2 3">
    <name type="scientific">Mailhella massiliensis</name>
    <dbReference type="NCBI Taxonomy" id="1903261"/>
    <lineage>
        <taxon>Bacteria</taxon>
        <taxon>Pseudomonadati</taxon>
        <taxon>Thermodesulfobacteriota</taxon>
        <taxon>Desulfovibrionia</taxon>
        <taxon>Desulfovibrionales</taxon>
        <taxon>Desulfovibrionaceae</taxon>
        <taxon>Mailhella</taxon>
    </lineage>
</organism>
<reference evidence="2" key="1">
    <citation type="journal article" date="2021" name="PeerJ">
        <title>Extensive microbial diversity within the chicken gut microbiome revealed by metagenomics and culture.</title>
        <authorList>
            <person name="Gilroy R."/>
            <person name="Ravi A."/>
            <person name="Getino M."/>
            <person name="Pursley I."/>
            <person name="Horton D.L."/>
            <person name="Alikhan N.F."/>
            <person name="Baker D."/>
            <person name="Gharbi K."/>
            <person name="Hall N."/>
            <person name="Watson M."/>
            <person name="Adriaenssens E.M."/>
            <person name="Foster-Nyarko E."/>
            <person name="Jarju S."/>
            <person name="Secka A."/>
            <person name="Antonio M."/>
            <person name="Oren A."/>
            <person name="Chaudhuri R.R."/>
            <person name="La Ragione R."/>
            <person name="Hildebrand F."/>
            <person name="Pallen M.J."/>
        </authorList>
    </citation>
    <scope>NUCLEOTIDE SEQUENCE</scope>
    <source>
        <strain evidence="2">ChiGjej2B2-19336</strain>
    </source>
</reference>
<evidence type="ECO:0000313" key="2">
    <source>
        <dbReference type="EMBL" id="HJD97479.1"/>
    </source>
</evidence>
<dbReference type="GO" id="GO:0016787">
    <property type="term" value="F:hydrolase activity"/>
    <property type="evidence" value="ECO:0007669"/>
    <property type="project" value="UniProtKB-KW"/>
</dbReference>
<name>A0A921AWM9_9BACT</name>
<reference evidence="2" key="2">
    <citation type="submission" date="2021-09" db="EMBL/GenBank/DDBJ databases">
        <authorList>
            <person name="Gilroy R."/>
        </authorList>
    </citation>
    <scope>NUCLEOTIDE SEQUENCE</scope>
    <source>
        <strain evidence="2">ChiGjej2B2-19336</strain>
    </source>
</reference>
<dbReference type="Proteomes" id="UP000698963">
    <property type="component" value="Unassembled WGS sequence"/>
</dbReference>